<evidence type="ECO:0000256" key="1">
    <source>
        <dbReference type="SAM" id="Phobius"/>
    </source>
</evidence>
<keyword evidence="1" id="KW-0812">Transmembrane</keyword>
<sequence length="67" mass="7529">MKSILAFTLGLALSVVLLVIGYYLFLATGLEDQMGWLVGFGVFSLLLWAKIARDVRPVPDAWKRFIK</sequence>
<comment type="caution">
    <text evidence="2">The sequence shown here is derived from an EMBL/GenBank/DDBJ whole genome shotgun (WGS) entry which is preliminary data.</text>
</comment>
<keyword evidence="1" id="KW-0472">Membrane</keyword>
<evidence type="ECO:0000313" key="2">
    <source>
        <dbReference type="EMBL" id="MBM5458706.1"/>
    </source>
</evidence>
<protein>
    <recommendedName>
        <fullName evidence="4">DUF4175 domain-containing protein</fullName>
    </recommendedName>
</protein>
<name>A0ABS2C0E0_9PSED</name>
<feature type="transmembrane region" description="Helical" evidence="1">
    <location>
        <begin position="7"/>
        <end position="27"/>
    </location>
</feature>
<gene>
    <name evidence="2" type="ORF">H8F21_14150</name>
</gene>
<dbReference type="EMBL" id="JACOPV010000008">
    <property type="protein sequence ID" value="MBM5458706.1"/>
    <property type="molecule type" value="Genomic_DNA"/>
</dbReference>
<keyword evidence="1" id="KW-1133">Transmembrane helix</keyword>
<accession>A0ABS2C0E0</accession>
<reference evidence="2 3" key="1">
    <citation type="submission" date="2020-08" db="EMBL/GenBank/DDBJ databases">
        <title>Description of novel Pseudomonas species.</title>
        <authorList>
            <person name="Duman M."/>
            <person name="Mulet M."/>
            <person name="Altun S."/>
            <person name="Saticioglu I.B."/>
            <person name="Lalucat J."/>
            <person name="Garcia-Valdes E."/>
        </authorList>
    </citation>
    <scope>NUCLEOTIDE SEQUENCE [LARGE SCALE GENOMIC DNA]</scope>
    <source>
        <strain evidence="2 3">P66</strain>
    </source>
</reference>
<evidence type="ECO:0000313" key="3">
    <source>
        <dbReference type="Proteomes" id="UP000745663"/>
    </source>
</evidence>
<feature type="transmembrane region" description="Helical" evidence="1">
    <location>
        <begin position="33"/>
        <end position="49"/>
    </location>
</feature>
<dbReference type="RefSeq" id="WP_203584645.1">
    <property type="nucleotide sequence ID" value="NZ_JACOPV010000008.1"/>
</dbReference>
<evidence type="ECO:0008006" key="4">
    <source>
        <dbReference type="Google" id="ProtNLM"/>
    </source>
</evidence>
<proteinExistence type="predicted"/>
<keyword evidence="3" id="KW-1185">Reference proteome</keyword>
<dbReference type="Proteomes" id="UP000745663">
    <property type="component" value="Unassembled WGS sequence"/>
</dbReference>
<organism evidence="2 3">
    <name type="scientific">Pseudomonas arcuscaelestis</name>
    <dbReference type="NCBI Taxonomy" id="2710591"/>
    <lineage>
        <taxon>Bacteria</taxon>
        <taxon>Pseudomonadati</taxon>
        <taxon>Pseudomonadota</taxon>
        <taxon>Gammaproteobacteria</taxon>
        <taxon>Pseudomonadales</taxon>
        <taxon>Pseudomonadaceae</taxon>
        <taxon>Pseudomonas</taxon>
    </lineage>
</organism>